<dbReference type="Proteomes" id="UP000694553">
    <property type="component" value="Unassembled WGS sequence"/>
</dbReference>
<dbReference type="PANTHER" id="PTHR24235">
    <property type="entry name" value="NEUROPEPTIDE Y RECEPTOR"/>
    <property type="match status" value="1"/>
</dbReference>
<dbReference type="PRINTS" id="PR00237">
    <property type="entry name" value="GPCRRHODOPSN"/>
</dbReference>
<evidence type="ECO:0000256" key="7">
    <source>
        <dbReference type="ARBA" id="ARBA00023224"/>
    </source>
</evidence>
<accession>A0A8U7N390</accession>
<evidence type="ECO:0000256" key="6">
    <source>
        <dbReference type="ARBA" id="ARBA00023170"/>
    </source>
</evidence>
<dbReference type="AlphaFoldDB" id="A0A8C3DWU1"/>
<evidence type="ECO:0000256" key="3">
    <source>
        <dbReference type="ARBA" id="ARBA00022989"/>
    </source>
</evidence>
<keyword evidence="4" id="KW-0297">G-protein coupled receptor</keyword>
<keyword evidence="5" id="KW-0472">Membrane</keyword>
<dbReference type="SUPFAM" id="SSF81321">
    <property type="entry name" value="Family A G protein-coupled receptor-like"/>
    <property type="match status" value="1"/>
</dbReference>
<sequence length="361" mass="40152">MPWSRGTPGGNRTYFPFFSDFKGHNVTALRIGESSALASIFFLSLAGNIWGICLLVRRHRRLCAANCLVLNLFCADLLFITAMPFIAVVRWTESWVLGDVVCHLLVYVMSLSGTVVVLSLSAVSLERFVSIARLRHAAFRRRKALAAALLLIWGFAALATLPLCCFFTVVQLPAAGGQDIQICTLDWPSTAGEIVWDTTFATVFFLIPGLVIVISYSKILQITKASRRSLNAGLAYSEHHQIRVSQQDYKLFRALFLLMISFFIMWSPIIGTLKGMEQVQKPLQEEVTVNSHICLSSPDNYLKSELCHTSDFVYTIPGHIGHYVIVLCARGLGKKAKYVFLIPAGKILLTSLLCVSKIWTI</sequence>
<organism evidence="8 9">
    <name type="scientific">Corvus moneduloides</name>
    <name type="common">New Caledonian crow</name>
    <dbReference type="NCBI Taxonomy" id="1196302"/>
    <lineage>
        <taxon>Eukaryota</taxon>
        <taxon>Metazoa</taxon>
        <taxon>Chordata</taxon>
        <taxon>Craniata</taxon>
        <taxon>Vertebrata</taxon>
        <taxon>Euteleostomi</taxon>
        <taxon>Archelosauria</taxon>
        <taxon>Archosauria</taxon>
        <taxon>Dinosauria</taxon>
        <taxon>Saurischia</taxon>
        <taxon>Theropoda</taxon>
        <taxon>Coelurosauria</taxon>
        <taxon>Aves</taxon>
        <taxon>Neognathae</taxon>
        <taxon>Neoaves</taxon>
        <taxon>Telluraves</taxon>
        <taxon>Australaves</taxon>
        <taxon>Passeriformes</taxon>
        <taxon>Corvoidea</taxon>
        <taxon>Corvidae</taxon>
        <taxon>Corvus</taxon>
    </lineage>
</organism>
<dbReference type="OMA" id="MRNSHIM"/>
<keyword evidence="6" id="KW-0675">Receptor</keyword>
<dbReference type="GO" id="GO:0016020">
    <property type="term" value="C:membrane"/>
    <property type="evidence" value="ECO:0007669"/>
    <property type="project" value="UniProtKB-SubCell"/>
</dbReference>
<gene>
    <name evidence="8" type="primary">FFAR4</name>
</gene>
<dbReference type="PANTHER" id="PTHR24235:SF29">
    <property type="entry name" value="GH23382P"/>
    <property type="match status" value="1"/>
</dbReference>
<keyword evidence="3" id="KW-1133">Transmembrane helix</keyword>
<reference evidence="8" key="2">
    <citation type="submission" date="2025-08" db="UniProtKB">
        <authorList>
            <consortium name="Ensembl"/>
        </authorList>
    </citation>
    <scope>IDENTIFICATION</scope>
</reference>
<evidence type="ECO:0000313" key="9">
    <source>
        <dbReference type="Proteomes" id="UP000694553"/>
    </source>
</evidence>
<dbReference type="PROSITE" id="PS50262">
    <property type="entry name" value="G_PROTEIN_RECEP_F1_2"/>
    <property type="match status" value="1"/>
</dbReference>
<keyword evidence="9" id="KW-1185">Reference proteome</keyword>
<evidence type="ECO:0000256" key="5">
    <source>
        <dbReference type="ARBA" id="ARBA00023136"/>
    </source>
</evidence>
<dbReference type="Gene3D" id="1.20.1070.10">
    <property type="entry name" value="Rhodopsin 7-helix transmembrane proteins"/>
    <property type="match status" value="1"/>
</dbReference>
<evidence type="ECO:0000313" key="8">
    <source>
        <dbReference type="Ensembl" id="ENSCMUP00000012369.2"/>
    </source>
</evidence>
<reference evidence="8" key="3">
    <citation type="submission" date="2025-09" db="UniProtKB">
        <authorList>
            <consortium name="Ensembl"/>
        </authorList>
    </citation>
    <scope>IDENTIFICATION</scope>
</reference>
<keyword evidence="2" id="KW-0812">Transmembrane</keyword>
<comment type="subcellular location">
    <subcellularLocation>
        <location evidence="1">Membrane</location>
        <topology evidence="1">Multi-pass membrane protein</topology>
    </subcellularLocation>
</comment>
<protein>
    <submittedName>
        <fullName evidence="8">Free fatty acid receptor 4</fullName>
    </submittedName>
</protein>
<dbReference type="InterPro" id="IPR000276">
    <property type="entry name" value="GPCR_Rhodpsn"/>
</dbReference>
<evidence type="ECO:0000256" key="1">
    <source>
        <dbReference type="ARBA" id="ARBA00004141"/>
    </source>
</evidence>
<accession>A0A8C3DWU1</accession>
<dbReference type="Pfam" id="PF00001">
    <property type="entry name" value="7tm_1"/>
    <property type="match status" value="1"/>
</dbReference>
<reference evidence="9" key="1">
    <citation type="submission" date="2019-10" db="EMBL/GenBank/DDBJ databases">
        <title>Corvus moneduloides (New Caledonian crow) genome, bCorMon1, primary haplotype.</title>
        <authorList>
            <person name="Rutz C."/>
            <person name="Fungtammasan C."/>
            <person name="Mountcastle J."/>
            <person name="Formenti G."/>
            <person name="Chow W."/>
            <person name="Howe K."/>
            <person name="Steele M.P."/>
            <person name="Fernandes J."/>
            <person name="Gilbert M.T.P."/>
            <person name="Fedrigo O."/>
            <person name="Jarvis E.D."/>
            <person name="Gemmell N."/>
        </authorList>
    </citation>
    <scope>NUCLEOTIDE SEQUENCE [LARGE SCALE GENOMIC DNA]</scope>
</reference>
<keyword evidence="7" id="KW-0807">Transducer</keyword>
<evidence type="ECO:0000256" key="4">
    <source>
        <dbReference type="ARBA" id="ARBA00023040"/>
    </source>
</evidence>
<dbReference type="CDD" id="cd00637">
    <property type="entry name" value="7tm_classA_rhodopsin-like"/>
    <property type="match status" value="1"/>
</dbReference>
<dbReference type="Ensembl" id="ENSCMUT00000013294.2">
    <property type="protein sequence ID" value="ENSCMUP00000012369.2"/>
    <property type="gene ID" value="ENSCMUG00000007796.2"/>
</dbReference>
<proteinExistence type="predicted"/>
<evidence type="ECO:0000256" key="2">
    <source>
        <dbReference type="ARBA" id="ARBA00022692"/>
    </source>
</evidence>
<dbReference type="GO" id="GO:0004930">
    <property type="term" value="F:G protein-coupled receptor activity"/>
    <property type="evidence" value="ECO:0007669"/>
    <property type="project" value="UniProtKB-KW"/>
</dbReference>
<dbReference type="InterPro" id="IPR017452">
    <property type="entry name" value="GPCR_Rhodpsn_7TM"/>
</dbReference>
<name>A0A8C3DWU1_CORMO</name>